<feature type="compositionally biased region" description="Low complexity" evidence="1">
    <location>
        <begin position="34"/>
        <end position="52"/>
    </location>
</feature>
<organism evidence="2 3">
    <name type="scientific">Bdellovibrio bacteriovorus</name>
    <dbReference type="NCBI Taxonomy" id="959"/>
    <lineage>
        <taxon>Bacteria</taxon>
        <taxon>Pseudomonadati</taxon>
        <taxon>Bdellovibrionota</taxon>
        <taxon>Bdellovibrionia</taxon>
        <taxon>Bdellovibrionales</taxon>
        <taxon>Pseudobdellovibrionaceae</taxon>
        <taxon>Bdellovibrio</taxon>
    </lineage>
</organism>
<dbReference type="RefSeq" id="WP_061836498.1">
    <property type="nucleotide sequence ID" value="NZ_LUKE01000006.1"/>
</dbReference>
<proteinExistence type="predicted"/>
<evidence type="ECO:0000256" key="1">
    <source>
        <dbReference type="SAM" id="MobiDB-lite"/>
    </source>
</evidence>
<evidence type="ECO:0008006" key="4">
    <source>
        <dbReference type="Google" id="ProtNLM"/>
    </source>
</evidence>
<protein>
    <recommendedName>
        <fullName evidence="4">Lipoprotein</fullName>
    </recommendedName>
</protein>
<keyword evidence="3" id="KW-1185">Reference proteome</keyword>
<feature type="region of interest" description="Disordered" evidence="1">
    <location>
        <begin position="33"/>
        <end position="58"/>
    </location>
</feature>
<reference evidence="2 3" key="1">
    <citation type="submission" date="2016-03" db="EMBL/GenBank/DDBJ databases">
        <authorList>
            <person name="Ploux O."/>
        </authorList>
    </citation>
    <scope>NUCLEOTIDE SEQUENCE [LARGE SCALE GENOMIC DNA]</scope>
    <source>
        <strain evidence="2 3">R0</strain>
    </source>
</reference>
<comment type="caution">
    <text evidence="2">The sequence shown here is derived from an EMBL/GenBank/DDBJ whole genome shotgun (WGS) entry which is preliminary data.</text>
</comment>
<dbReference type="EMBL" id="LUKE01000006">
    <property type="protein sequence ID" value="KYG61416.1"/>
    <property type="molecule type" value="Genomic_DNA"/>
</dbReference>
<name>A0A150WEH2_BDEBC</name>
<evidence type="ECO:0000313" key="2">
    <source>
        <dbReference type="EMBL" id="KYG61416.1"/>
    </source>
</evidence>
<dbReference type="Proteomes" id="UP000075320">
    <property type="component" value="Unassembled WGS sequence"/>
</dbReference>
<dbReference type="AlphaFoldDB" id="A0A150WEH2"/>
<accession>A0A150WEH2</accession>
<gene>
    <name evidence="2" type="ORF">AZI86_17025</name>
</gene>
<sequence>MKKSRSKSYLFFLLLNLVVLSGCLDLKQVGAQKTSEGSSSSPSTGSPHQGGSNELPSVSPIVVDPVLQKSEVGSRGAMVPRQYMKQIFKDLFSASDFTSHPLQDPDLSLVMSAGITSQIHNLVITQTGSFGPSCNFYGSYQTLSTTAAQDCGGASGDAVSNAISDFAAQSSTVRHLNTAKVCEMILGGETVRVTRIGSTNTDDINFERSIYAAAKNISGSTVYLSPKITSNVISGYELAELDENAITALYGLFNRSREISAAELEIYSDFNERLKITSPPTTNVNRWRSVLLMMCESPEWTLL</sequence>
<evidence type="ECO:0000313" key="3">
    <source>
        <dbReference type="Proteomes" id="UP000075320"/>
    </source>
</evidence>
<dbReference type="PROSITE" id="PS51257">
    <property type="entry name" value="PROKAR_LIPOPROTEIN"/>
    <property type="match status" value="1"/>
</dbReference>